<protein>
    <submittedName>
        <fullName evidence="1">Uncharacterized protein</fullName>
    </submittedName>
</protein>
<proteinExistence type="predicted"/>
<organism evidence="1 2">
    <name type="scientific">Solanum tuberosum</name>
    <name type="common">Potato</name>
    <dbReference type="NCBI Taxonomy" id="4113"/>
    <lineage>
        <taxon>Eukaryota</taxon>
        <taxon>Viridiplantae</taxon>
        <taxon>Streptophyta</taxon>
        <taxon>Embryophyta</taxon>
        <taxon>Tracheophyta</taxon>
        <taxon>Spermatophyta</taxon>
        <taxon>Magnoliopsida</taxon>
        <taxon>eudicotyledons</taxon>
        <taxon>Gunneridae</taxon>
        <taxon>Pentapetalae</taxon>
        <taxon>asterids</taxon>
        <taxon>lamiids</taxon>
        <taxon>Solanales</taxon>
        <taxon>Solanaceae</taxon>
        <taxon>Solanoideae</taxon>
        <taxon>Solaneae</taxon>
        <taxon>Solanum</taxon>
    </lineage>
</organism>
<dbReference type="EnsemblPlants" id="PGSC0003DMT400010371">
    <property type="protein sequence ID" value="PGSC0003DMT400010371"/>
    <property type="gene ID" value="PGSC0003DMG400004049"/>
</dbReference>
<reference evidence="1" key="2">
    <citation type="submission" date="2015-06" db="UniProtKB">
        <authorList>
            <consortium name="EnsemblPlants"/>
        </authorList>
    </citation>
    <scope>IDENTIFICATION</scope>
    <source>
        <strain evidence="1">DM1-3 516 R44</strain>
    </source>
</reference>
<dbReference type="HOGENOM" id="CLU_3091129_0_0_1"/>
<sequence>MAMFPYFSCSLFHWFCCNPNSSRIPSTHLESALVLINSVFQSTMKDLVPSYL</sequence>
<dbReference type="InParanoid" id="M0ZXX4"/>
<name>M0ZXX4_SOLTU</name>
<dbReference type="PaxDb" id="4113-PGSC0003DMT400010371"/>
<evidence type="ECO:0000313" key="1">
    <source>
        <dbReference type="EnsemblPlants" id="PGSC0003DMT400010371"/>
    </source>
</evidence>
<accession>M0ZXX4</accession>
<dbReference type="Gramene" id="PGSC0003DMT400010371">
    <property type="protein sequence ID" value="PGSC0003DMT400010371"/>
    <property type="gene ID" value="PGSC0003DMG400004049"/>
</dbReference>
<dbReference type="AlphaFoldDB" id="M0ZXX4"/>
<keyword evidence="2" id="KW-1185">Reference proteome</keyword>
<dbReference type="Proteomes" id="UP000011115">
    <property type="component" value="Unassembled WGS sequence"/>
</dbReference>
<evidence type="ECO:0000313" key="2">
    <source>
        <dbReference type="Proteomes" id="UP000011115"/>
    </source>
</evidence>
<reference evidence="2" key="1">
    <citation type="journal article" date="2011" name="Nature">
        <title>Genome sequence and analysis of the tuber crop potato.</title>
        <authorList>
            <consortium name="The Potato Genome Sequencing Consortium"/>
        </authorList>
    </citation>
    <scope>NUCLEOTIDE SEQUENCE [LARGE SCALE GENOMIC DNA]</scope>
    <source>
        <strain evidence="2">cv. DM1-3 516 R44</strain>
    </source>
</reference>